<organism evidence="4 5">
    <name type="scientific">Pseudolabrys taiwanensis</name>
    <dbReference type="NCBI Taxonomy" id="331696"/>
    <lineage>
        <taxon>Bacteria</taxon>
        <taxon>Pseudomonadati</taxon>
        <taxon>Pseudomonadota</taxon>
        <taxon>Alphaproteobacteria</taxon>
        <taxon>Hyphomicrobiales</taxon>
        <taxon>Xanthobacteraceae</taxon>
        <taxon>Pseudolabrys</taxon>
    </lineage>
</organism>
<dbReference type="CDD" id="cd06355">
    <property type="entry name" value="PBP1_FmdD-like"/>
    <property type="match status" value="1"/>
</dbReference>
<dbReference type="PROSITE" id="PS50111">
    <property type="entry name" value="CHEMOTAXIS_TRANSDUC_2"/>
    <property type="match status" value="1"/>
</dbReference>
<dbReference type="GO" id="GO:0007165">
    <property type="term" value="P:signal transduction"/>
    <property type="evidence" value="ECO:0007669"/>
    <property type="project" value="UniProtKB-KW"/>
</dbReference>
<dbReference type="OrthoDB" id="9802022at2"/>
<dbReference type="AlphaFoldDB" id="A0A345ZZR9"/>
<dbReference type="Gene3D" id="1.10.287.950">
    <property type="entry name" value="Methyl-accepting chemotaxis protein"/>
    <property type="match status" value="1"/>
</dbReference>
<keyword evidence="2" id="KW-0812">Transmembrane</keyword>
<sequence>MPQHNRLRLPRPALWIAIPVFGVALIVAGLFSLGASTFVAVGFGAFGALAIGCFAEYRLHHITASISKIASGDRYTSLPQVVGDGALQSFNATAESIRSALIAADTLAVDQRRRETEARLHHAGRVFFTGNFRRAIDDVVNAFTSAGERIRGTAVDLTQSNRLMAKQVAQSSDTAAQAAEDVAGVAAAARDVQTLAVTSGRHVEEARAATKRTVTELARADETMRNLGAVAGRIEQVIKLIQSIAGQTSLLALNATIEAARAGEAGRGFAVVAAEVKELSRRTELATKEISDQIHGIQDAVNETAEAIAAVDRSVADMGTVNENITRLMEQQIEQLDVIGTEAMKVAAAVSETLPGIRAVVTDVTMAGDAVLSTADDLIASAQSLTASVTRYFSDLDHGSIKVGILHSLSGTLTASERPLQQLLVMLIEQLNQAGGLLGRPVEAAIMDPRSDNDAYAAQAETLLREHKVAAIFGCWSSASRKRVLPILSQQDGLLFYPSQYEGQEQSSHIVYTGATPAQQALPAVDHLIGMGRRRFFLIGTDYIYPRTTNAIIRNYLQSKGIGPDAVDELYVPFGERAFSETVLRISRFAGRNGAVVATLSGDSNVHFFRERARQGLDADILPVMSLSLGEAELPALAERRLIGHMVAWSYLHTLDTPENHAFVAEWRDFVGDPTATTNDPMEATWIGFKLWTQAVAAAGTTETQAVRRALAGRSIRAPSGFDVRFDAETQHLHKPAIIGRFGAHNIIQPVWMSDDVIAPEPWSRWRPQNGEVPLRKAG</sequence>
<dbReference type="EMBL" id="CP031417">
    <property type="protein sequence ID" value="AXK82416.1"/>
    <property type="molecule type" value="Genomic_DNA"/>
</dbReference>
<proteinExistence type="predicted"/>
<evidence type="ECO:0000256" key="2">
    <source>
        <dbReference type="SAM" id="Phobius"/>
    </source>
</evidence>
<dbReference type="InterPro" id="IPR017777">
    <property type="entry name" value="ABC_urea-bd_UrtA"/>
</dbReference>
<reference evidence="4 5" key="1">
    <citation type="submission" date="2018-07" db="EMBL/GenBank/DDBJ databases">
        <authorList>
            <person name="Quirk P.G."/>
            <person name="Krulwich T.A."/>
        </authorList>
    </citation>
    <scope>NUCLEOTIDE SEQUENCE [LARGE SCALE GENOMIC DNA]</scope>
    <source>
        <strain evidence="4 5">CC-BB4</strain>
    </source>
</reference>
<dbReference type="InterPro" id="IPR004089">
    <property type="entry name" value="MCPsignal_dom"/>
</dbReference>
<dbReference type="Gene3D" id="3.40.50.2300">
    <property type="match status" value="2"/>
</dbReference>
<keyword evidence="5" id="KW-1185">Reference proteome</keyword>
<feature type="transmembrane region" description="Helical" evidence="2">
    <location>
        <begin position="12"/>
        <end position="31"/>
    </location>
</feature>
<dbReference type="SMART" id="SM00283">
    <property type="entry name" value="MA"/>
    <property type="match status" value="1"/>
</dbReference>
<dbReference type="Pfam" id="PF13433">
    <property type="entry name" value="Peripla_BP_5"/>
    <property type="match status" value="1"/>
</dbReference>
<dbReference type="Proteomes" id="UP000254889">
    <property type="component" value="Chromosome"/>
</dbReference>
<dbReference type="GO" id="GO:0016020">
    <property type="term" value="C:membrane"/>
    <property type="evidence" value="ECO:0007669"/>
    <property type="project" value="InterPro"/>
</dbReference>
<protein>
    <recommendedName>
        <fullName evidence="3">Methyl-accepting transducer domain-containing protein</fullName>
    </recommendedName>
</protein>
<dbReference type="SUPFAM" id="SSF58104">
    <property type="entry name" value="Methyl-accepting chemotaxis protein (MCP) signaling domain"/>
    <property type="match status" value="1"/>
</dbReference>
<dbReference type="KEGG" id="ptaw:DW352_18975"/>
<dbReference type="Pfam" id="PF00015">
    <property type="entry name" value="MCPsignal"/>
    <property type="match status" value="1"/>
</dbReference>
<dbReference type="PANTHER" id="PTHR47628:SF1">
    <property type="entry name" value="ALIPHATIC AMIDASE EXPRESSION-REGULATING PROTEIN"/>
    <property type="match status" value="1"/>
</dbReference>
<keyword evidence="2" id="KW-1133">Transmembrane helix</keyword>
<dbReference type="RefSeq" id="WP_115692795.1">
    <property type="nucleotide sequence ID" value="NZ_CP031417.1"/>
</dbReference>
<accession>A0A345ZZR9</accession>
<dbReference type="InterPro" id="IPR028082">
    <property type="entry name" value="Peripla_BP_I"/>
</dbReference>
<dbReference type="SUPFAM" id="SSF53822">
    <property type="entry name" value="Periplasmic binding protein-like I"/>
    <property type="match status" value="1"/>
</dbReference>
<keyword evidence="1" id="KW-0807">Transducer</keyword>
<evidence type="ECO:0000313" key="5">
    <source>
        <dbReference type="Proteomes" id="UP000254889"/>
    </source>
</evidence>
<gene>
    <name evidence="4" type="ORF">DW352_18975</name>
</gene>
<keyword evidence="2" id="KW-0472">Membrane</keyword>
<dbReference type="PANTHER" id="PTHR47628">
    <property type="match status" value="1"/>
</dbReference>
<evidence type="ECO:0000256" key="1">
    <source>
        <dbReference type="PROSITE-ProRule" id="PRU00284"/>
    </source>
</evidence>
<evidence type="ECO:0000313" key="4">
    <source>
        <dbReference type="EMBL" id="AXK82416.1"/>
    </source>
</evidence>
<name>A0A345ZZR9_9HYPH</name>
<feature type="domain" description="Methyl-accepting transducer" evidence="3">
    <location>
        <begin position="139"/>
        <end position="386"/>
    </location>
</feature>
<evidence type="ECO:0000259" key="3">
    <source>
        <dbReference type="PROSITE" id="PS50111"/>
    </source>
</evidence>